<comment type="caution">
    <text evidence="2">The sequence shown here is derived from an EMBL/GenBank/DDBJ whole genome shotgun (WGS) entry which is preliminary data.</text>
</comment>
<sequence>MRGKLRDKRAANKRDSFKFDAERRRAAVGKRNNRTHDWIRELEEEELELEEELDDEIDDEPNFKQPRRK</sequence>
<dbReference type="Proteomes" id="UP000248806">
    <property type="component" value="Unassembled WGS sequence"/>
</dbReference>
<proteinExistence type="predicted"/>
<accession>A0A326UE84</accession>
<evidence type="ECO:0000256" key="1">
    <source>
        <dbReference type="SAM" id="MobiDB-lite"/>
    </source>
</evidence>
<feature type="region of interest" description="Disordered" evidence="1">
    <location>
        <begin position="49"/>
        <end position="69"/>
    </location>
</feature>
<keyword evidence="3" id="KW-1185">Reference proteome</keyword>
<dbReference type="RefSeq" id="WP_111318309.1">
    <property type="nucleotide sequence ID" value="NZ_BIFX01000001.1"/>
</dbReference>
<dbReference type="AlphaFoldDB" id="A0A326UE84"/>
<name>A0A326UE84_THEHA</name>
<feature type="compositionally biased region" description="Acidic residues" evidence="1">
    <location>
        <begin position="49"/>
        <end position="60"/>
    </location>
</feature>
<organism evidence="2 3">
    <name type="scientific">Thermosporothrix hazakensis</name>
    <dbReference type="NCBI Taxonomy" id="644383"/>
    <lineage>
        <taxon>Bacteria</taxon>
        <taxon>Bacillati</taxon>
        <taxon>Chloroflexota</taxon>
        <taxon>Ktedonobacteria</taxon>
        <taxon>Ktedonobacterales</taxon>
        <taxon>Thermosporotrichaceae</taxon>
        <taxon>Thermosporothrix</taxon>
    </lineage>
</organism>
<protein>
    <submittedName>
        <fullName evidence="2">Uncharacterized protein</fullName>
    </submittedName>
</protein>
<evidence type="ECO:0000313" key="3">
    <source>
        <dbReference type="Proteomes" id="UP000248806"/>
    </source>
</evidence>
<gene>
    <name evidence="2" type="ORF">EI42_00408</name>
</gene>
<evidence type="ECO:0000313" key="2">
    <source>
        <dbReference type="EMBL" id="PZW36235.1"/>
    </source>
</evidence>
<reference evidence="2 3" key="1">
    <citation type="submission" date="2018-06" db="EMBL/GenBank/DDBJ databases">
        <title>Genomic Encyclopedia of Archaeal and Bacterial Type Strains, Phase II (KMG-II): from individual species to whole genera.</title>
        <authorList>
            <person name="Goeker M."/>
        </authorList>
    </citation>
    <scope>NUCLEOTIDE SEQUENCE [LARGE SCALE GENOMIC DNA]</scope>
    <source>
        <strain evidence="2 3">ATCC BAA-1881</strain>
    </source>
</reference>
<dbReference type="EMBL" id="QKUF01000001">
    <property type="protein sequence ID" value="PZW36235.1"/>
    <property type="molecule type" value="Genomic_DNA"/>
</dbReference>